<dbReference type="GO" id="GO:0055085">
    <property type="term" value="P:transmembrane transport"/>
    <property type="evidence" value="ECO:0007669"/>
    <property type="project" value="InterPro"/>
</dbReference>
<feature type="chain" id="PRO_5042186603" evidence="3">
    <location>
        <begin position="23"/>
        <end position="285"/>
    </location>
</feature>
<gene>
    <name evidence="4" type="ORF">J2T55_001157</name>
</gene>
<dbReference type="PANTHER" id="PTHR35841">
    <property type="entry name" value="PHOSPHONATES-BINDING PERIPLASMIC PROTEIN"/>
    <property type="match status" value="1"/>
</dbReference>
<comment type="similarity">
    <text evidence="1">Belongs to the phosphate/phosphite/phosphonate binding protein family.</text>
</comment>
<protein>
    <submittedName>
        <fullName evidence="4">Phosphonate transport system substrate-binding protein</fullName>
    </submittedName>
</protein>
<dbReference type="AlphaFoldDB" id="A0AAE3HJY1"/>
<evidence type="ECO:0000313" key="5">
    <source>
        <dbReference type="Proteomes" id="UP001204445"/>
    </source>
</evidence>
<evidence type="ECO:0000313" key="4">
    <source>
        <dbReference type="EMBL" id="MCS3903140.1"/>
    </source>
</evidence>
<dbReference type="Proteomes" id="UP001204445">
    <property type="component" value="Unassembled WGS sequence"/>
</dbReference>
<comment type="caution">
    <text evidence="4">The sequence shown here is derived from an EMBL/GenBank/DDBJ whole genome shotgun (WGS) entry which is preliminary data.</text>
</comment>
<evidence type="ECO:0000256" key="3">
    <source>
        <dbReference type="SAM" id="SignalP"/>
    </source>
</evidence>
<reference evidence="4" key="1">
    <citation type="submission" date="2022-08" db="EMBL/GenBank/DDBJ databases">
        <title>Genomic Encyclopedia of Type Strains, Phase III (KMG-III): the genomes of soil and plant-associated and newly described type strains.</title>
        <authorList>
            <person name="Whitman W."/>
        </authorList>
    </citation>
    <scope>NUCLEOTIDE SEQUENCE</scope>
    <source>
        <strain evidence="4">HMT 1</strain>
    </source>
</reference>
<organism evidence="4 5">
    <name type="scientific">Methylohalomonas lacus</name>
    <dbReference type="NCBI Taxonomy" id="398773"/>
    <lineage>
        <taxon>Bacteria</taxon>
        <taxon>Pseudomonadati</taxon>
        <taxon>Pseudomonadota</taxon>
        <taxon>Gammaproteobacteria</taxon>
        <taxon>Methylohalomonadales</taxon>
        <taxon>Methylohalomonadaceae</taxon>
        <taxon>Methylohalomonas</taxon>
    </lineage>
</organism>
<dbReference type="Pfam" id="PF12974">
    <property type="entry name" value="Phosphonate-bd"/>
    <property type="match status" value="1"/>
</dbReference>
<dbReference type="EMBL" id="JANUCT010000006">
    <property type="protein sequence ID" value="MCS3903140.1"/>
    <property type="molecule type" value="Genomic_DNA"/>
</dbReference>
<feature type="signal peptide" evidence="3">
    <location>
        <begin position="1"/>
        <end position="22"/>
    </location>
</feature>
<name>A0AAE3HJY1_9GAMM</name>
<accession>A0AAE3HJY1</accession>
<keyword evidence="2 3" id="KW-0732">Signal</keyword>
<sequence length="285" mass="31656">MIKRLVTFLTGLLLVVSTTVQAEGRNPDTLKVALLPDENASKLIQRNQPLKAHLEDTLGKDIELVVTTDYSSMIEAMRFGRIDIAYFGPLSYVLAKSKSEIEPFAVLVTDGRPTYRSVIIGNRDMGIESYADLKDKNVAFGDQASTSSHLMPRRELMNNDLKADADYKPRYTGAHDAAAIAVQNGNAAGGALGEHIFNYMLEDGRMDKSKVKVLGYSDYYPQYPWAMQSDLAPALKKQIRQAFLTIEDPTILENFNAEGFVAISDSDYDIYREMADILGVNLAQQ</sequence>
<keyword evidence="5" id="KW-1185">Reference proteome</keyword>
<proteinExistence type="inferred from homology"/>
<dbReference type="PANTHER" id="PTHR35841:SF1">
    <property type="entry name" value="PHOSPHONATES-BINDING PERIPLASMIC PROTEIN"/>
    <property type="match status" value="1"/>
</dbReference>
<dbReference type="SUPFAM" id="SSF53850">
    <property type="entry name" value="Periplasmic binding protein-like II"/>
    <property type="match status" value="1"/>
</dbReference>
<dbReference type="CDD" id="cd13572">
    <property type="entry name" value="PBP2_PnhD_2"/>
    <property type="match status" value="1"/>
</dbReference>
<evidence type="ECO:0000256" key="1">
    <source>
        <dbReference type="ARBA" id="ARBA00007162"/>
    </source>
</evidence>
<dbReference type="NCBIfam" id="TIGR01098">
    <property type="entry name" value="3A0109s03R"/>
    <property type="match status" value="1"/>
</dbReference>
<evidence type="ECO:0000256" key="2">
    <source>
        <dbReference type="ARBA" id="ARBA00022729"/>
    </source>
</evidence>
<dbReference type="InterPro" id="IPR005770">
    <property type="entry name" value="PhnD"/>
</dbReference>
<dbReference type="GO" id="GO:0043190">
    <property type="term" value="C:ATP-binding cassette (ABC) transporter complex"/>
    <property type="evidence" value="ECO:0007669"/>
    <property type="project" value="InterPro"/>
</dbReference>
<dbReference type="Gene3D" id="3.40.190.10">
    <property type="entry name" value="Periplasmic binding protein-like II"/>
    <property type="match status" value="2"/>
</dbReference>